<gene>
    <name evidence="1" type="ORF">L6452_24288</name>
</gene>
<evidence type="ECO:0000313" key="2">
    <source>
        <dbReference type="Proteomes" id="UP001055879"/>
    </source>
</evidence>
<dbReference type="Proteomes" id="UP001055879">
    <property type="component" value="Linkage Group LG08"/>
</dbReference>
<dbReference type="EMBL" id="CM042054">
    <property type="protein sequence ID" value="KAI3706500.1"/>
    <property type="molecule type" value="Genomic_DNA"/>
</dbReference>
<reference evidence="2" key="1">
    <citation type="journal article" date="2022" name="Mol. Ecol. Resour.">
        <title>The genomes of chicory, endive, great burdock and yacon provide insights into Asteraceae palaeo-polyploidization history and plant inulin production.</title>
        <authorList>
            <person name="Fan W."/>
            <person name="Wang S."/>
            <person name="Wang H."/>
            <person name="Wang A."/>
            <person name="Jiang F."/>
            <person name="Liu H."/>
            <person name="Zhao H."/>
            <person name="Xu D."/>
            <person name="Zhang Y."/>
        </authorList>
    </citation>
    <scope>NUCLEOTIDE SEQUENCE [LARGE SCALE GENOMIC DNA]</scope>
    <source>
        <strain evidence="2">cv. Niubang</strain>
    </source>
</reference>
<evidence type="ECO:0000313" key="1">
    <source>
        <dbReference type="EMBL" id="KAI3706500.1"/>
    </source>
</evidence>
<name>A0ACB9AA72_ARCLA</name>
<organism evidence="1 2">
    <name type="scientific">Arctium lappa</name>
    <name type="common">Greater burdock</name>
    <name type="synonym">Lappa major</name>
    <dbReference type="NCBI Taxonomy" id="4217"/>
    <lineage>
        <taxon>Eukaryota</taxon>
        <taxon>Viridiplantae</taxon>
        <taxon>Streptophyta</taxon>
        <taxon>Embryophyta</taxon>
        <taxon>Tracheophyta</taxon>
        <taxon>Spermatophyta</taxon>
        <taxon>Magnoliopsida</taxon>
        <taxon>eudicotyledons</taxon>
        <taxon>Gunneridae</taxon>
        <taxon>Pentapetalae</taxon>
        <taxon>asterids</taxon>
        <taxon>campanulids</taxon>
        <taxon>Asterales</taxon>
        <taxon>Asteraceae</taxon>
        <taxon>Carduoideae</taxon>
        <taxon>Cardueae</taxon>
        <taxon>Arctiinae</taxon>
        <taxon>Arctium</taxon>
    </lineage>
</organism>
<accession>A0ACB9AA72</accession>
<sequence length="558" mass="62620">MAERKEISETGEKEVATVDAPPTLNPLAIIVYKDASSTLSSTQTTKVSTGPSETLVEGLFTSCSEDNVDEPISSTKVDISLIQSHTKDAQPFGFLQTNGDLATAISSRVDIEDPFEEINTETLSKPAEFDNTSLEDLFGDDDDVPVVKLITKKKKRPLGKTYATRSRSEIPTAPEVQEPTPKKRRTVRFEDDEDDLELLETNCHAAASVQHEQTVKEKGKKAKETTVFVTRPEMPHKGFSSKAAARMWRKHHTKVGLPDKGFDEQSLREFQFIGNVVDTHGLEKVCEVYSSYNLTLMREFYCEISVTPSPKIKIRGVTFKLTARQINEFLNLSPPKNTEYHKMMVKTTPQDLEEASALLGKPKAEWEHHSNFMLKTFKASNLTANSNVWNNLVKHSIYPTTHDGTISVDRMLLLYCLITGRSINLGRIMLNSIRAGVPQYKDDLIVKEQRERWQIDMKAVTRLSNRKEKHVEAADLLTLMERLREELIAVAKGKRKVGEGYGSERQIAVLKKMLKVRDERIKTLEEENEKLIADAIVSSGVAASKDAGQPSTDSAEDH</sequence>
<reference evidence="1 2" key="2">
    <citation type="journal article" date="2022" name="Mol. Ecol. Resour.">
        <title>The genomes of chicory, endive, great burdock and yacon provide insights into Asteraceae paleo-polyploidization history and plant inulin production.</title>
        <authorList>
            <person name="Fan W."/>
            <person name="Wang S."/>
            <person name="Wang H."/>
            <person name="Wang A."/>
            <person name="Jiang F."/>
            <person name="Liu H."/>
            <person name="Zhao H."/>
            <person name="Xu D."/>
            <person name="Zhang Y."/>
        </authorList>
    </citation>
    <scope>NUCLEOTIDE SEQUENCE [LARGE SCALE GENOMIC DNA]</scope>
    <source>
        <strain evidence="2">cv. Niubang</strain>
    </source>
</reference>
<keyword evidence="2" id="KW-1185">Reference proteome</keyword>
<comment type="caution">
    <text evidence="1">The sequence shown here is derived from an EMBL/GenBank/DDBJ whole genome shotgun (WGS) entry which is preliminary data.</text>
</comment>
<proteinExistence type="predicted"/>
<protein>
    <submittedName>
        <fullName evidence="1">Uncharacterized protein</fullName>
    </submittedName>
</protein>